<accession>A0A975GQ24</accession>
<dbReference type="InterPro" id="IPR013767">
    <property type="entry name" value="PAS_fold"/>
</dbReference>
<evidence type="ECO:0000259" key="8">
    <source>
        <dbReference type="PROSITE" id="PS50112"/>
    </source>
</evidence>
<dbReference type="Gene3D" id="3.40.50.300">
    <property type="entry name" value="P-loop containing nucleotide triphosphate hydrolases"/>
    <property type="match status" value="1"/>
</dbReference>
<dbReference type="InterPro" id="IPR001610">
    <property type="entry name" value="PAC"/>
</dbReference>
<dbReference type="GO" id="GO:0043565">
    <property type="term" value="F:sequence-specific DNA binding"/>
    <property type="evidence" value="ECO:0007669"/>
    <property type="project" value="InterPro"/>
</dbReference>
<proteinExistence type="predicted"/>
<dbReference type="GO" id="GO:0005524">
    <property type="term" value="F:ATP binding"/>
    <property type="evidence" value="ECO:0007669"/>
    <property type="project" value="UniProtKB-KW"/>
</dbReference>
<dbReference type="SMART" id="SM00086">
    <property type="entry name" value="PAC"/>
    <property type="match status" value="3"/>
</dbReference>
<feature type="domain" description="PAC" evidence="9">
    <location>
        <begin position="422"/>
        <end position="474"/>
    </location>
</feature>
<keyword evidence="11" id="KW-1185">Reference proteome</keyword>
<evidence type="ECO:0000256" key="5">
    <source>
        <dbReference type="ARBA" id="ARBA00023163"/>
    </source>
</evidence>
<dbReference type="InterPro" id="IPR058031">
    <property type="entry name" value="AAA_lid_NorR"/>
</dbReference>
<dbReference type="Gene3D" id="1.10.10.60">
    <property type="entry name" value="Homeodomain-like"/>
    <property type="match status" value="1"/>
</dbReference>
<dbReference type="InterPro" id="IPR000700">
    <property type="entry name" value="PAS-assoc_C"/>
</dbReference>
<dbReference type="SMART" id="SM00382">
    <property type="entry name" value="AAA"/>
    <property type="match status" value="1"/>
</dbReference>
<dbReference type="InterPro" id="IPR002078">
    <property type="entry name" value="Sigma_54_int"/>
</dbReference>
<dbReference type="InterPro" id="IPR013655">
    <property type="entry name" value="PAS_fold_3"/>
</dbReference>
<dbReference type="Pfam" id="PF00989">
    <property type="entry name" value="PAS"/>
    <property type="match status" value="1"/>
</dbReference>
<evidence type="ECO:0000256" key="6">
    <source>
        <dbReference type="SAM" id="Coils"/>
    </source>
</evidence>
<dbReference type="InterPro" id="IPR009057">
    <property type="entry name" value="Homeodomain-like_sf"/>
</dbReference>
<name>A0A975GQ24_9BACT</name>
<keyword evidence="1" id="KW-0547">Nucleotide-binding</keyword>
<dbReference type="Pfam" id="PF25601">
    <property type="entry name" value="AAA_lid_14"/>
    <property type="match status" value="1"/>
</dbReference>
<dbReference type="PROSITE" id="PS50112">
    <property type="entry name" value="PAS"/>
    <property type="match status" value="1"/>
</dbReference>
<feature type="coiled-coil region" evidence="6">
    <location>
        <begin position="1"/>
        <end position="42"/>
    </location>
</feature>
<dbReference type="InterPro" id="IPR027417">
    <property type="entry name" value="P-loop_NTPase"/>
</dbReference>
<keyword evidence="4" id="KW-0238">DNA-binding</keyword>
<dbReference type="InterPro" id="IPR002197">
    <property type="entry name" value="HTH_Fis"/>
</dbReference>
<dbReference type="SUPFAM" id="SSF52540">
    <property type="entry name" value="P-loop containing nucleoside triphosphate hydrolases"/>
    <property type="match status" value="1"/>
</dbReference>
<dbReference type="KEGG" id="dmm:dnm_054820"/>
<evidence type="ECO:0000256" key="4">
    <source>
        <dbReference type="ARBA" id="ARBA00023125"/>
    </source>
</evidence>
<dbReference type="Gene3D" id="1.10.8.60">
    <property type="match status" value="1"/>
</dbReference>
<evidence type="ECO:0000259" key="9">
    <source>
        <dbReference type="PROSITE" id="PS50113"/>
    </source>
</evidence>
<dbReference type="CDD" id="cd00130">
    <property type="entry name" value="PAS"/>
    <property type="match status" value="2"/>
</dbReference>
<sequence length="954" mass="110611">MKDEAKTKKQLIAELNALRRINKELEQRVHEQAQAFEEEIKEHRHAESLLIKNKSCFRALIESFPSGTVALLDRDLRYMLAGGEGYKKIGITPSDLLGKRFSEVWPAKMCDFFEPLYANVFRGEKQSVEYHLGGLDWLVHIVPTLTREEDNVEAITLLVVDITDFKKLEKEIRLVGERLEFLLAQSPAIIYSADPNCEFETTFISKNLETIHGYLPEKYYKFPHFWMNITHPEDIDEALKWVENIDEATKQINKSLVEKGAFEVEYHLQNQDGSYCWIQDRGRLIYDDAGNALEVVGCMIDVTEQKQAQEELNKYRRQLEELVTKRTAALEKEIEERKVTEQSLRESEERFRQLVENIHQVFWMWDIKTEKMLYVSPAYEKIWGKTCQSLYETPASFPDSVHPQDRQVAARIFGNRLQINKFDEEYRIIRSDKEVRWIKNRAFPIYNDKGEVYRIAGIAEDCTEQKRTGDALKSSEAHYRLLAESVTEGVGIIQNKKLVFVNTALASLLAYPKDDLLRTALLSLICDDHKVYFHKKILDPVPGHKNETEKPIEKDESFRSFWGQVICGDGRKIWTEWHRNSVRWENVPSVFVTVRDITEVKLREFALREEKENIYREYIELRASSIKNQYKFGHIIGKSRVIQEIYAIILKASAHEDNVIIYGESGTGKELAARTIHDMSNRHSKPFVPVNCGAIPETLFESEFFGYRKGAFTGAFADKHGFFCLAHGGTLFLDEIGELTLNMQVKFLRAIEGGNYTPLGTNEAKKADVRIIAATNKNLADMVREGKFREDLFYRVHVIPITIPPLRDRKGDIPLLADHFLKLHGDGKASKRISGQIYDTLLSHSWPGNVRELENMMKRYLATNQIDFVNIHTPQGSDKNALSTKGFHQEDLKLRECLEAFEKKIIIKTLEQNRWHRGKTARTLGMPERTLYRKLKQFNLCRNICEPRKRTSNK</sequence>
<feature type="domain" description="PAC" evidence="9">
    <location>
        <begin position="262"/>
        <end position="314"/>
    </location>
</feature>
<dbReference type="PANTHER" id="PTHR32071">
    <property type="entry name" value="TRANSCRIPTIONAL REGULATORY PROTEIN"/>
    <property type="match status" value="1"/>
</dbReference>
<dbReference type="InterPro" id="IPR003593">
    <property type="entry name" value="AAA+_ATPase"/>
</dbReference>
<dbReference type="InterPro" id="IPR000014">
    <property type="entry name" value="PAS"/>
</dbReference>
<dbReference type="Proteomes" id="UP000663722">
    <property type="component" value="Chromosome"/>
</dbReference>
<reference evidence="10" key="1">
    <citation type="journal article" date="2021" name="Microb. Physiol.">
        <title>Proteogenomic Insights into the Physiology of Marine, Sulfate-Reducing, Filamentous Desulfonema limicola and Desulfonema magnum.</title>
        <authorList>
            <person name="Schnaars V."/>
            <person name="Wohlbrand L."/>
            <person name="Scheve S."/>
            <person name="Hinrichs C."/>
            <person name="Reinhardt R."/>
            <person name="Rabus R."/>
        </authorList>
    </citation>
    <scope>NUCLEOTIDE SEQUENCE</scope>
    <source>
        <strain evidence="10">4be13</strain>
    </source>
</reference>
<organism evidence="10 11">
    <name type="scientific">Desulfonema magnum</name>
    <dbReference type="NCBI Taxonomy" id="45655"/>
    <lineage>
        <taxon>Bacteria</taxon>
        <taxon>Pseudomonadati</taxon>
        <taxon>Thermodesulfobacteriota</taxon>
        <taxon>Desulfobacteria</taxon>
        <taxon>Desulfobacterales</taxon>
        <taxon>Desulfococcaceae</taxon>
        <taxon>Desulfonema</taxon>
    </lineage>
</organism>
<dbReference type="Gene3D" id="3.30.450.20">
    <property type="entry name" value="PAS domain"/>
    <property type="match status" value="4"/>
</dbReference>
<dbReference type="PROSITE" id="PS50045">
    <property type="entry name" value="SIGMA54_INTERACT_4"/>
    <property type="match status" value="1"/>
</dbReference>
<dbReference type="NCBIfam" id="TIGR00229">
    <property type="entry name" value="sensory_box"/>
    <property type="match status" value="3"/>
</dbReference>
<feature type="domain" description="Sigma-54 factor interaction" evidence="7">
    <location>
        <begin position="635"/>
        <end position="862"/>
    </location>
</feature>
<feature type="domain" description="PAS" evidence="8">
    <location>
        <begin position="347"/>
        <end position="420"/>
    </location>
</feature>
<keyword evidence="5" id="KW-0804">Transcription</keyword>
<dbReference type="InterPro" id="IPR025944">
    <property type="entry name" value="Sigma_54_int_dom_CS"/>
</dbReference>
<dbReference type="AlphaFoldDB" id="A0A975GQ24"/>
<dbReference type="PROSITE" id="PS00688">
    <property type="entry name" value="SIGMA54_INTERACT_3"/>
    <property type="match status" value="1"/>
</dbReference>
<dbReference type="FunFam" id="3.40.50.300:FF:000006">
    <property type="entry name" value="DNA-binding transcriptional regulator NtrC"/>
    <property type="match status" value="1"/>
</dbReference>
<gene>
    <name evidence="10" type="ORF">dnm_054820</name>
</gene>
<dbReference type="Pfam" id="PF08448">
    <property type="entry name" value="PAS_4"/>
    <property type="match status" value="1"/>
</dbReference>
<dbReference type="GO" id="GO:0006355">
    <property type="term" value="P:regulation of DNA-templated transcription"/>
    <property type="evidence" value="ECO:0007669"/>
    <property type="project" value="InterPro"/>
</dbReference>
<keyword evidence="6" id="KW-0175">Coiled coil</keyword>
<dbReference type="PROSITE" id="PS00676">
    <property type="entry name" value="SIGMA54_INTERACT_2"/>
    <property type="match status" value="1"/>
</dbReference>
<dbReference type="RefSeq" id="WP_207678054.1">
    <property type="nucleotide sequence ID" value="NZ_CP061800.1"/>
</dbReference>
<dbReference type="SMART" id="SM00091">
    <property type="entry name" value="PAS"/>
    <property type="match status" value="4"/>
</dbReference>
<evidence type="ECO:0000256" key="2">
    <source>
        <dbReference type="ARBA" id="ARBA00022840"/>
    </source>
</evidence>
<dbReference type="SUPFAM" id="SSF55785">
    <property type="entry name" value="PYP-like sensor domain (PAS domain)"/>
    <property type="match status" value="4"/>
</dbReference>
<dbReference type="EMBL" id="CP061800">
    <property type="protein sequence ID" value="QTA89429.1"/>
    <property type="molecule type" value="Genomic_DNA"/>
</dbReference>
<evidence type="ECO:0000313" key="10">
    <source>
        <dbReference type="EMBL" id="QTA89429.1"/>
    </source>
</evidence>
<dbReference type="Pfam" id="PF02954">
    <property type="entry name" value="HTH_8"/>
    <property type="match status" value="1"/>
</dbReference>
<dbReference type="InterPro" id="IPR035965">
    <property type="entry name" value="PAS-like_dom_sf"/>
</dbReference>
<dbReference type="CDD" id="cd00009">
    <property type="entry name" value="AAA"/>
    <property type="match status" value="1"/>
</dbReference>
<dbReference type="PROSITE" id="PS50113">
    <property type="entry name" value="PAC"/>
    <property type="match status" value="2"/>
</dbReference>
<evidence type="ECO:0000259" key="7">
    <source>
        <dbReference type="PROSITE" id="PS50045"/>
    </source>
</evidence>
<dbReference type="PRINTS" id="PR01590">
    <property type="entry name" value="HTHFIS"/>
</dbReference>
<dbReference type="Pfam" id="PF00158">
    <property type="entry name" value="Sigma54_activat"/>
    <property type="match status" value="1"/>
</dbReference>
<feature type="coiled-coil region" evidence="6">
    <location>
        <begin position="305"/>
        <end position="357"/>
    </location>
</feature>
<evidence type="ECO:0000256" key="3">
    <source>
        <dbReference type="ARBA" id="ARBA00023015"/>
    </source>
</evidence>
<evidence type="ECO:0000256" key="1">
    <source>
        <dbReference type="ARBA" id="ARBA00022741"/>
    </source>
</evidence>
<dbReference type="InterPro" id="IPR025943">
    <property type="entry name" value="Sigma_54_int_dom_ATP-bd_2"/>
</dbReference>
<evidence type="ECO:0000313" key="11">
    <source>
        <dbReference type="Proteomes" id="UP000663722"/>
    </source>
</evidence>
<keyword evidence="2" id="KW-0067">ATP-binding</keyword>
<keyword evidence="3" id="KW-0805">Transcription regulation</keyword>
<protein>
    <submittedName>
        <fullName evidence="10">PAS modulated sigma54-dependent transcriptional regulator, Fis family</fullName>
    </submittedName>
</protein>
<dbReference type="InterPro" id="IPR013656">
    <property type="entry name" value="PAS_4"/>
</dbReference>
<dbReference type="Pfam" id="PF08447">
    <property type="entry name" value="PAS_3"/>
    <property type="match status" value="2"/>
</dbReference>
<dbReference type="SUPFAM" id="SSF46689">
    <property type="entry name" value="Homeodomain-like"/>
    <property type="match status" value="1"/>
</dbReference>